<name>A0AAJ7PAV0_9ACAR</name>
<evidence type="ECO:0000313" key="3">
    <source>
        <dbReference type="RefSeq" id="XP_018497207.1"/>
    </source>
</evidence>
<evidence type="ECO:0000259" key="1">
    <source>
        <dbReference type="Pfam" id="PF04937"/>
    </source>
</evidence>
<dbReference type="RefSeq" id="XP_018497207.1">
    <property type="nucleotide sequence ID" value="XM_018641691.1"/>
</dbReference>
<feature type="domain" description="DUF659" evidence="1">
    <location>
        <begin position="37"/>
        <end position="184"/>
    </location>
</feature>
<dbReference type="AlphaFoldDB" id="A0AAJ7PAV0"/>
<accession>A0AAJ7PAV0</accession>
<evidence type="ECO:0000313" key="2">
    <source>
        <dbReference type="Proteomes" id="UP000694867"/>
    </source>
</evidence>
<dbReference type="Pfam" id="PF04937">
    <property type="entry name" value="DUF659"/>
    <property type="match status" value="1"/>
</dbReference>
<dbReference type="InterPro" id="IPR007021">
    <property type="entry name" value="DUF659"/>
</dbReference>
<dbReference type="KEGG" id="goe:108865052"/>
<dbReference type="Proteomes" id="UP000694867">
    <property type="component" value="Unplaced"/>
</dbReference>
<proteinExistence type="predicted"/>
<gene>
    <name evidence="3" type="primary">LOC108865052</name>
</gene>
<reference evidence="3" key="1">
    <citation type="submission" date="2025-08" db="UniProtKB">
        <authorList>
            <consortium name="RefSeq"/>
        </authorList>
    </citation>
    <scope>IDENTIFICATION</scope>
</reference>
<protein>
    <submittedName>
        <fullName evidence="3">Uncharacterized protein LOC108865052</fullName>
    </submittedName>
</protein>
<keyword evidence="2" id="KW-1185">Reference proteome</keyword>
<organism evidence="2 3">
    <name type="scientific">Galendromus occidentalis</name>
    <name type="common">western predatory mite</name>
    <dbReference type="NCBI Taxonomy" id="34638"/>
    <lineage>
        <taxon>Eukaryota</taxon>
        <taxon>Metazoa</taxon>
        <taxon>Ecdysozoa</taxon>
        <taxon>Arthropoda</taxon>
        <taxon>Chelicerata</taxon>
        <taxon>Arachnida</taxon>
        <taxon>Acari</taxon>
        <taxon>Parasitiformes</taxon>
        <taxon>Mesostigmata</taxon>
        <taxon>Gamasina</taxon>
        <taxon>Phytoseioidea</taxon>
        <taxon>Phytoseiidae</taxon>
        <taxon>Typhlodrominae</taxon>
        <taxon>Galendromus</taxon>
    </lineage>
</organism>
<dbReference type="GeneID" id="108865052"/>
<sequence length="187" mass="21154">MDLCSASMKPDTALHKLSNDAQKNFLEHHTSMKLPELSTLRKTYVPEVYADAIDRIRQGIARSKIWVSIDETTDKAGLSIAKVVEGKLERTHFSRSYLLVCEQLDKCNATTIAHIFVKSMKVVRIGDVHYDRFLIFVSDAARYMGRAAASLKVLFPRMIHVTCLAHGQHRVSEEIRGLFPKVDQLIA</sequence>